<dbReference type="OrthoDB" id="3478924at2"/>
<evidence type="ECO:0000256" key="1">
    <source>
        <dbReference type="ARBA" id="ARBA00004042"/>
    </source>
</evidence>
<accession>A0A370N107</accession>
<feature type="domain" description="Nitrile hydratase beta subunit" evidence="6">
    <location>
        <begin position="122"/>
        <end position="217"/>
    </location>
</feature>
<dbReference type="RefSeq" id="WP_115106345.1">
    <property type="nucleotide sequence ID" value="NZ_QHKS01000024.1"/>
</dbReference>
<dbReference type="SUPFAM" id="SSF50090">
    <property type="entry name" value="Electron transport accessory proteins"/>
    <property type="match status" value="1"/>
</dbReference>
<keyword evidence="3 5" id="KW-0456">Lyase</keyword>
<comment type="similarity">
    <text evidence="2 5">Belongs to the nitrile hydratase subunit beta family.</text>
</comment>
<evidence type="ECO:0000256" key="2">
    <source>
        <dbReference type="ARBA" id="ARBA00009098"/>
    </source>
</evidence>
<evidence type="ECO:0000259" key="7">
    <source>
        <dbReference type="Pfam" id="PF21006"/>
    </source>
</evidence>
<dbReference type="GO" id="GO:0046914">
    <property type="term" value="F:transition metal ion binding"/>
    <property type="evidence" value="ECO:0007669"/>
    <property type="project" value="InterPro"/>
</dbReference>
<dbReference type="InterPro" id="IPR042262">
    <property type="entry name" value="CN_hydtase_beta_C"/>
</dbReference>
<evidence type="ECO:0000256" key="5">
    <source>
        <dbReference type="PIRNR" id="PIRNR001427"/>
    </source>
</evidence>
<gene>
    <name evidence="8" type="primary">nthB</name>
    <name evidence="8" type="ORF">DLM46_29145</name>
</gene>
<dbReference type="InterPro" id="IPR024690">
    <property type="entry name" value="CN_hydtase_beta_dom_C"/>
</dbReference>
<evidence type="ECO:0000259" key="6">
    <source>
        <dbReference type="Pfam" id="PF02211"/>
    </source>
</evidence>
<organism evidence="8 9">
    <name type="scientific">Paraburkholderia lacunae</name>
    <dbReference type="NCBI Taxonomy" id="2211104"/>
    <lineage>
        <taxon>Bacteria</taxon>
        <taxon>Pseudomonadati</taxon>
        <taxon>Pseudomonadota</taxon>
        <taxon>Betaproteobacteria</taxon>
        <taxon>Burkholderiales</taxon>
        <taxon>Burkholderiaceae</taxon>
        <taxon>Paraburkholderia</taxon>
    </lineage>
</organism>
<proteinExistence type="inferred from homology"/>
<dbReference type="Pfam" id="PF02211">
    <property type="entry name" value="NHase_beta_C"/>
    <property type="match status" value="1"/>
</dbReference>
<reference evidence="9" key="1">
    <citation type="submission" date="2018-05" db="EMBL/GenBank/DDBJ databases">
        <authorList>
            <person name="Feng T."/>
        </authorList>
    </citation>
    <scope>NUCLEOTIDE SEQUENCE [LARGE SCALE GENOMIC DNA]</scope>
    <source>
        <strain evidence="9">S27</strain>
    </source>
</reference>
<sequence>MNGAQDLGGVQTFGPIQTEAGVSPFHAEWERRVLAITLAMGAVGKWNIDMSRAARESLPPAQYLSSSYYQIWFEGLKKLLLNTELATAEEIATGKSTNTAAQVPRVLRADEVAAALLRGSPVNRPAATAARFKVGDKVQTRQMNPSTHTRLPRYCRGRRGRIIAVHGAHVFPDANAVELGEQPQWLYTVRFDGSELWGMDTTAASVCVDCWEPYLEPNPESA</sequence>
<comment type="function">
    <text evidence="1 5">NHase catalyzes the hydration of various nitrile compounds to the corresponding amides.</text>
</comment>
<dbReference type="AlphaFoldDB" id="A0A370N107"/>
<dbReference type="InterPro" id="IPR049054">
    <property type="entry name" value="CN_hydtase_beta-like_N"/>
</dbReference>
<evidence type="ECO:0000313" key="9">
    <source>
        <dbReference type="Proteomes" id="UP000254875"/>
    </source>
</evidence>
<keyword evidence="9" id="KW-1185">Reference proteome</keyword>
<dbReference type="GO" id="GO:0018822">
    <property type="term" value="F:nitrile hydratase activity"/>
    <property type="evidence" value="ECO:0007669"/>
    <property type="project" value="UniProtKB-EC"/>
</dbReference>
<evidence type="ECO:0000313" key="8">
    <source>
        <dbReference type="EMBL" id="RDJ99303.1"/>
    </source>
</evidence>
<name>A0A370N107_9BURK</name>
<dbReference type="Pfam" id="PF21006">
    <property type="entry name" value="NHase_beta_N"/>
    <property type="match status" value="1"/>
</dbReference>
<protein>
    <recommendedName>
        <fullName evidence="5">Nitrile hydratase subunit beta</fullName>
        <shortName evidence="5">NHase</shortName>
        <ecNumber evidence="5">4.2.1.84</ecNumber>
    </recommendedName>
</protein>
<feature type="domain" description="Nitrile hydratase beta subunit-like N-terminal" evidence="7">
    <location>
        <begin position="1"/>
        <end position="110"/>
    </location>
</feature>
<dbReference type="NCBIfam" id="TIGR03888">
    <property type="entry name" value="nitrile_beta"/>
    <property type="match status" value="1"/>
</dbReference>
<dbReference type="EC" id="4.2.1.84" evidence="5"/>
<evidence type="ECO:0000256" key="4">
    <source>
        <dbReference type="ARBA" id="ARBA00044877"/>
    </source>
</evidence>
<evidence type="ECO:0000256" key="3">
    <source>
        <dbReference type="ARBA" id="ARBA00023239"/>
    </source>
</evidence>
<dbReference type="EMBL" id="QHKS01000024">
    <property type="protein sequence ID" value="RDJ99303.1"/>
    <property type="molecule type" value="Genomic_DNA"/>
</dbReference>
<dbReference type="InterPro" id="IPR003168">
    <property type="entry name" value="Nitrile_hydratase_bsu"/>
</dbReference>
<dbReference type="Gene3D" id="1.10.472.20">
    <property type="entry name" value="Nitrile hydratase, beta subunit"/>
    <property type="match status" value="1"/>
</dbReference>
<dbReference type="PIRSF" id="PIRSF001427">
    <property type="entry name" value="NHase_beta"/>
    <property type="match status" value="1"/>
</dbReference>
<comment type="caution">
    <text evidence="8">The sequence shown here is derived from an EMBL/GenBank/DDBJ whole genome shotgun (WGS) entry which is preliminary data.</text>
</comment>
<dbReference type="Gene3D" id="2.30.30.50">
    <property type="match status" value="1"/>
</dbReference>
<dbReference type="Proteomes" id="UP000254875">
    <property type="component" value="Unassembled WGS sequence"/>
</dbReference>
<comment type="catalytic activity">
    <reaction evidence="4 5">
        <text>an aliphatic primary amide = an aliphatic nitrile + H2O</text>
        <dbReference type="Rhea" id="RHEA:12673"/>
        <dbReference type="ChEBI" id="CHEBI:15377"/>
        <dbReference type="ChEBI" id="CHEBI:65285"/>
        <dbReference type="ChEBI" id="CHEBI:80291"/>
        <dbReference type="EC" id="4.2.1.84"/>
    </reaction>
</comment>
<dbReference type="InterPro" id="IPR008990">
    <property type="entry name" value="Elect_transpt_acc-like_dom_sf"/>
</dbReference>